<name>A0AAE0KQZ4_9CHLO</name>
<comment type="caution">
    <text evidence="1">The sequence shown here is derived from an EMBL/GenBank/DDBJ whole genome shotgun (WGS) entry which is preliminary data.</text>
</comment>
<protein>
    <submittedName>
        <fullName evidence="1">Uncharacterized protein</fullName>
    </submittedName>
</protein>
<dbReference type="EMBL" id="LGRX02020441">
    <property type="protein sequence ID" value="KAK3257492.1"/>
    <property type="molecule type" value="Genomic_DNA"/>
</dbReference>
<sequence>MDLTPRLCDFALLLSNMSHVLGPVSRDEVHKLLDLDFEYDAYHYTVNELIYAVLPTVLRGMAFSLYDESTCVHPRDGRCALRRIRFHVEGIGDRDTHRFWVRLRATKIDETLDPAPQLAVVRTLADNHRRLHPEYSDRDLVEDVYASLRSSASASPYITVPRVYLVVLRELGTAHGHTFASLVLRLGSVYNLGRAAQVWPARREMEKHNGGGRYIVWEGTGVPCITSSCSSRPKNTITNTFNTVVSRN</sequence>
<dbReference type="Proteomes" id="UP001190700">
    <property type="component" value="Unassembled WGS sequence"/>
</dbReference>
<dbReference type="AlphaFoldDB" id="A0AAE0KQZ4"/>
<evidence type="ECO:0000313" key="1">
    <source>
        <dbReference type="EMBL" id="KAK3257492.1"/>
    </source>
</evidence>
<evidence type="ECO:0000313" key="2">
    <source>
        <dbReference type="Proteomes" id="UP001190700"/>
    </source>
</evidence>
<gene>
    <name evidence="1" type="ORF">CYMTET_33423</name>
</gene>
<proteinExistence type="predicted"/>
<keyword evidence="2" id="KW-1185">Reference proteome</keyword>
<organism evidence="1 2">
    <name type="scientific">Cymbomonas tetramitiformis</name>
    <dbReference type="NCBI Taxonomy" id="36881"/>
    <lineage>
        <taxon>Eukaryota</taxon>
        <taxon>Viridiplantae</taxon>
        <taxon>Chlorophyta</taxon>
        <taxon>Pyramimonadophyceae</taxon>
        <taxon>Pyramimonadales</taxon>
        <taxon>Pyramimonadaceae</taxon>
        <taxon>Cymbomonas</taxon>
    </lineage>
</organism>
<reference evidence="1 2" key="1">
    <citation type="journal article" date="2015" name="Genome Biol. Evol.">
        <title>Comparative Genomics of a Bacterivorous Green Alga Reveals Evolutionary Causalities and Consequences of Phago-Mixotrophic Mode of Nutrition.</title>
        <authorList>
            <person name="Burns J.A."/>
            <person name="Paasch A."/>
            <person name="Narechania A."/>
            <person name="Kim E."/>
        </authorList>
    </citation>
    <scope>NUCLEOTIDE SEQUENCE [LARGE SCALE GENOMIC DNA]</scope>
    <source>
        <strain evidence="1 2">PLY_AMNH</strain>
    </source>
</reference>
<accession>A0AAE0KQZ4</accession>